<dbReference type="EMBL" id="CP054929">
    <property type="protein sequence ID" value="QKW48763.1"/>
    <property type="molecule type" value="Genomic_DNA"/>
</dbReference>
<sequence>MTSKHDRLTIGELAARSGLATSALRYYEELGLIHSERTAGGQRRFARATLRRVAFIRAAQQVGLSLDEAGAALARLPEDRAPSATQWNAVARVWSRRIDAQIADLERLKLRLSGCIGCGCLSLRKCSLYNPHDAAADQGAGARYLLGDEPAQTEGTTAARAPGDARADL</sequence>
<evidence type="ECO:0000259" key="6">
    <source>
        <dbReference type="PROSITE" id="PS50937"/>
    </source>
</evidence>
<proteinExistence type="predicted"/>
<evidence type="ECO:0000256" key="5">
    <source>
        <dbReference type="SAM" id="MobiDB-lite"/>
    </source>
</evidence>
<dbReference type="InterPro" id="IPR009061">
    <property type="entry name" value="DNA-bd_dom_put_sf"/>
</dbReference>
<dbReference type="GO" id="GO:0046872">
    <property type="term" value="F:metal ion binding"/>
    <property type="evidence" value="ECO:0007669"/>
    <property type="project" value="UniProtKB-KW"/>
</dbReference>
<evidence type="ECO:0000313" key="8">
    <source>
        <dbReference type="Proteomes" id="UP000509303"/>
    </source>
</evidence>
<evidence type="ECO:0000256" key="3">
    <source>
        <dbReference type="ARBA" id="ARBA00023014"/>
    </source>
</evidence>
<keyword evidence="1" id="KW-0001">2Fe-2S</keyword>
<dbReference type="RefSeq" id="WP_176160495.1">
    <property type="nucleotide sequence ID" value="NZ_CP054929.1"/>
</dbReference>
<dbReference type="GO" id="GO:0006979">
    <property type="term" value="P:response to oxidative stress"/>
    <property type="evidence" value="ECO:0007669"/>
    <property type="project" value="InterPro"/>
</dbReference>
<dbReference type="Gene3D" id="1.10.1660.10">
    <property type="match status" value="1"/>
</dbReference>
<dbReference type="Proteomes" id="UP000509303">
    <property type="component" value="Chromosome"/>
</dbReference>
<dbReference type="Pfam" id="PF13411">
    <property type="entry name" value="MerR_1"/>
    <property type="match status" value="1"/>
</dbReference>
<keyword evidence="8" id="KW-1185">Reference proteome</keyword>
<feature type="region of interest" description="Disordered" evidence="5">
    <location>
        <begin position="147"/>
        <end position="169"/>
    </location>
</feature>
<keyword evidence="2" id="KW-0408">Iron</keyword>
<feature type="domain" description="HTH merR-type" evidence="6">
    <location>
        <begin position="7"/>
        <end position="75"/>
    </location>
</feature>
<reference evidence="7 8" key="1">
    <citation type="submission" date="2020-06" db="EMBL/GenBank/DDBJ databases">
        <title>Genome mining for natural products.</title>
        <authorList>
            <person name="Zhang B."/>
            <person name="Shi J."/>
            <person name="Ge H."/>
        </authorList>
    </citation>
    <scope>NUCLEOTIDE SEQUENCE [LARGE SCALE GENOMIC DNA]</scope>
    <source>
        <strain evidence="7 8">NA00687</strain>
    </source>
</reference>
<dbReference type="PROSITE" id="PS50937">
    <property type="entry name" value="HTH_MERR_2"/>
    <property type="match status" value="1"/>
</dbReference>
<dbReference type="PANTHER" id="PTHR30204:SF0">
    <property type="entry name" value="REDOX-SENSITIVE TRANSCRIPTIONAL ACTIVATOR SOXR"/>
    <property type="match status" value="1"/>
</dbReference>
<dbReference type="NCBIfam" id="TIGR01950">
    <property type="entry name" value="SoxR"/>
    <property type="match status" value="1"/>
</dbReference>
<accession>A0A7H8N371</accession>
<keyword evidence="1" id="KW-0479">Metal-binding</keyword>
<evidence type="ECO:0000256" key="1">
    <source>
        <dbReference type="ARBA" id="ARBA00022714"/>
    </source>
</evidence>
<dbReference type="SMART" id="SM00422">
    <property type="entry name" value="HTH_MERR"/>
    <property type="match status" value="1"/>
</dbReference>
<keyword evidence="3" id="KW-0411">Iron-sulfur</keyword>
<evidence type="ECO:0000256" key="2">
    <source>
        <dbReference type="ARBA" id="ARBA00023004"/>
    </source>
</evidence>
<dbReference type="PANTHER" id="PTHR30204">
    <property type="entry name" value="REDOX-CYCLING DRUG-SENSING TRANSCRIPTIONAL ACTIVATOR SOXR"/>
    <property type="match status" value="1"/>
</dbReference>
<organism evidence="7 8">
    <name type="scientific">Streptomyces buecherae</name>
    <dbReference type="NCBI Taxonomy" id="2763006"/>
    <lineage>
        <taxon>Bacteria</taxon>
        <taxon>Bacillati</taxon>
        <taxon>Actinomycetota</taxon>
        <taxon>Actinomycetes</taxon>
        <taxon>Kitasatosporales</taxon>
        <taxon>Streptomycetaceae</taxon>
        <taxon>Streptomyces</taxon>
    </lineage>
</organism>
<gene>
    <name evidence="7" type="primary">soxR</name>
    <name evidence="7" type="ORF">HUT08_03480</name>
</gene>
<dbReference type="InterPro" id="IPR047057">
    <property type="entry name" value="MerR_fam"/>
</dbReference>
<protein>
    <submittedName>
        <fullName evidence="7">Redox-sensitive transcriptional activator SoxR</fullName>
    </submittedName>
</protein>
<evidence type="ECO:0000313" key="7">
    <source>
        <dbReference type="EMBL" id="QKW48763.1"/>
    </source>
</evidence>
<dbReference type="GO" id="GO:0051537">
    <property type="term" value="F:2 iron, 2 sulfur cluster binding"/>
    <property type="evidence" value="ECO:0007669"/>
    <property type="project" value="UniProtKB-KW"/>
</dbReference>
<dbReference type="InterPro" id="IPR000551">
    <property type="entry name" value="MerR-type_HTH_dom"/>
</dbReference>
<dbReference type="GO" id="GO:0003677">
    <property type="term" value="F:DNA binding"/>
    <property type="evidence" value="ECO:0007669"/>
    <property type="project" value="UniProtKB-KW"/>
</dbReference>
<dbReference type="SUPFAM" id="SSF46955">
    <property type="entry name" value="Putative DNA-binding domain"/>
    <property type="match status" value="1"/>
</dbReference>
<dbReference type="AlphaFoldDB" id="A0A7H8N371"/>
<dbReference type="PRINTS" id="PR00040">
    <property type="entry name" value="HTHMERR"/>
</dbReference>
<dbReference type="GO" id="GO:0003700">
    <property type="term" value="F:DNA-binding transcription factor activity"/>
    <property type="evidence" value="ECO:0007669"/>
    <property type="project" value="InterPro"/>
</dbReference>
<evidence type="ECO:0000256" key="4">
    <source>
        <dbReference type="ARBA" id="ARBA00023125"/>
    </source>
</evidence>
<name>A0A7H8N371_9ACTN</name>
<dbReference type="PROSITE" id="PS00552">
    <property type="entry name" value="HTH_MERR_1"/>
    <property type="match status" value="1"/>
</dbReference>
<keyword evidence="4" id="KW-0238">DNA-binding</keyword>
<dbReference type="InterPro" id="IPR010211">
    <property type="entry name" value="Redox-sen_tscrpt-act_SoxR"/>
</dbReference>